<protein>
    <submittedName>
        <fullName evidence="1">Uncharacterized protein</fullName>
    </submittedName>
</protein>
<gene>
    <name evidence="1" type="ORF">HID58_096006</name>
</gene>
<dbReference type="Proteomes" id="UP000824890">
    <property type="component" value="Unassembled WGS sequence"/>
</dbReference>
<keyword evidence="2" id="KW-1185">Reference proteome</keyword>
<proteinExistence type="predicted"/>
<accession>A0ABQ7X1V8</accession>
<reference evidence="1 2" key="1">
    <citation type="submission" date="2021-05" db="EMBL/GenBank/DDBJ databases">
        <title>Genome Assembly of Synthetic Allotetraploid Brassica napus Reveals Homoeologous Exchanges between Subgenomes.</title>
        <authorList>
            <person name="Davis J.T."/>
        </authorList>
    </citation>
    <scope>NUCLEOTIDE SEQUENCE [LARGE SCALE GENOMIC DNA]</scope>
    <source>
        <strain evidence="2">cv. Da-Ae</strain>
        <tissue evidence="1">Seedling</tissue>
    </source>
</reference>
<sequence>MVNILKKQNKLCYSGCSSKHGVEGTGHSSASPWSSLFILGHILGSSVATTARTLRIADGADEVHLGTIGKLEVQRASKL</sequence>
<name>A0ABQ7X1V8_BRANA</name>
<dbReference type="EMBL" id="JAGKQM010002270">
    <property type="protein sequence ID" value="KAH0849872.1"/>
    <property type="molecule type" value="Genomic_DNA"/>
</dbReference>
<evidence type="ECO:0000313" key="1">
    <source>
        <dbReference type="EMBL" id="KAH0849872.1"/>
    </source>
</evidence>
<organism evidence="1 2">
    <name type="scientific">Brassica napus</name>
    <name type="common">Rape</name>
    <dbReference type="NCBI Taxonomy" id="3708"/>
    <lineage>
        <taxon>Eukaryota</taxon>
        <taxon>Viridiplantae</taxon>
        <taxon>Streptophyta</taxon>
        <taxon>Embryophyta</taxon>
        <taxon>Tracheophyta</taxon>
        <taxon>Spermatophyta</taxon>
        <taxon>Magnoliopsida</taxon>
        <taxon>eudicotyledons</taxon>
        <taxon>Gunneridae</taxon>
        <taxon>Pentapetalae</taxon>
        <taxon>rosids</taxon>
        <taxon>malvids</taxon>
        <taxon>Brassicales</taxon>
        <taxon>Brassicaceae</taxon>
        <taxon>Brassiceae</taxon>
        <taxon>Brassica</taxon>
    </lineage>
</organism>
<evidence type="ECO:0000313" key="2">
    <source>
        <dbReference type="Proteomes" id="UP000824890"/>
    </source>
</evidence>
<comment type="caution">
    <text evidence="1">The sequence shown here is derived from an EMBL/GenBank/DDBJ whole genome shotgun (WGS) entry which is preliminary data.</text>
</comment>